<evidence type="ECO:0000313" key="2">
    <source>
        <dbReference type="EMBL" id="KAL2076461.1"/>
    </source>
</evidence>
<reference evidence="2 3" key="1">
    <citation type="submission" date="2024-09" db="EMBL/GenBank/DDBJ databases">
        <title>A chromosome-level genome assembly of Gray's grenadier anchovy, Coilia grayii.</title>
        <authorList>
            <person name="Fu Z."/>
        </authorList>
    </citation>
    <scope>NUCLEOTIDE SEQUENCE [LARGE SCALE GENOMIC DNA]</scope>
    <source>
        <strain evidence="2">G4</strain>
        <tissue evidence="2">Muscle</tissue>
    </source>
</reference>
<name>A0ABD1IR37_9TELE</name>
<keyword evidence="3" id="KW-1185">Reference proteome</keyword>
<sequence length="386" mass="44288">MSISFEELNVEDSEGDISFVPLSDTPPSSSGSGSGSDTGSSRTSGWAGRKWIVDEAKLMEFFRTCFRCGGVIEDKRIATRGSQIRVQWTCLSGHSGEWASCEDQSQIARNNLLVCAATFLTGATYTTIREWADIINIQVTEASGFERGLNHLLSLGVDVGVMATDRSPSIWKIMRESYANIRHEYDPWHVNKTKWEENGQEYTCFHPPLTEEMQKKKRWLQQDSSAFRALKDLVLDQTLLRDLRQMALFKHTGSLEVFHNVMLKYAPKTLHFTYDSMRARTQLAVMDHNMNVGRTQKTTQEGNPRYKYSFSKASQQWVAKPVYETTSQDFLKDLMDDVLKMTETQRLEPWPRPPPRHRRLPQNIAPCPRPEVSELLAQRHSRFQQL</sequence>
<evidence type="ECO:0000313" key="3">
    <source>
        <dbReference type="Proteomes" id="UP001591681"/>
    </source>
</evidence>
<dbReference type="AlphaFoldDB" id="A0ABD1IR37"/>
<feature type="region of interest" description="Disordered" evidence="1">
    <location>
        <begin position="347"/>
        <end position="367"/>
    </location>
</feature>
<dbReference type="PANTHER" id="PTHR31751">
    <property type="entry name" value="SI:CH211-108C17.2-RELATED-RELATED"/>
    <property type="match status" value="1"/>
</dbReference>
<feature type="compositionally biased region" description="Low complexity" evidence="1">
    <location>
        <begin position="23"/>
        <end position="45"/>
    </location>
</feature>
<dbReference type="PANTHER" id="PTHR31751:SF42">
    <property type="entry name" value="PROTEIN CBG10204"/>
    <property type="match status" value="1"/>
</dbReference>
<organism evidence="2 3">
    <name type="scientific">Coilia grayii</name>
    <name type="common">Gray's grenadier anchovy</name>
    <dbReference type="NCBI Taxonomy" id="363190"/>
    <lineage>
        <taxon>Eukaryota</taxon>
        <taxon>Metazoa</taxon>
        <taxon>Chordata</taxon>
        <taxon>Craniata</taxon>
        <taxon>Vertebrata</taxon>
        <taxon>Euteleostomi</taxon>
        <taxon>Actinopterygii</taxon>
        <taxon>Neopterygii</taxon>
        <taxon>Teleostei</taxon>
        <taxon>Clupei</taxon>
        <taxon>Clupeiformes</taxon>
        <taxon>Clupeoidei</taxon>
        <taxon>Engraulidae</taxon>
        <taxon>Coilinae</taxon>
        <taxon>Coilia</taxon>
    </lineage>
</organism>
<dbReference type="EMBL" id="JBHFQA010000339">
    <property type="protein sequence ID" value="KAL2076461.1"/>
    <property type="molecule type" value="Genomic_DNA"/>
</dbReference>
<protein>
    <submittedName>
        <fullName evidence="2">Uncharacterized protein</fullName>
    </submittedName>
</protein>
<gene>
    <name evidence="2" type="ORF">ACEWY4_027925</name>
</gene>
<dbReference type="Proteomes" id="UP001591681">
    <property type="component" value="Unassembled WGS sequence"/>
</dbReference>
<comment type="caution">
    <text evidence="2">The sequence shown here is derived from an EMBL/GenBank/DDBJ whole genome shotgun (WGS) entry which is preliminary data.</text>
</comment>
<accession>A0ABD1IR37</accession>
<evidence type="ECO:0000256" key="1">
    <source>
        <dbReference type="SAM" id="MobiDB-lite"/>
    </source>
</evidence>
<feature type="region of interest" description="Disordered" evidence="1">
    <location>
        <begin position="8"/>
        <end position="45"/>
    </location>
</feature>
<proteinExistence type="predicted"/>